<dbReference type="RefSeq" id="WP_207857196.1">
    <property type="nucleotide sequence ID" value="NZ_JAFREP010000003.1"/>
</dbReference>
<dbReference type="Pfam" id="PF09359">
    <property type="entry name" value="VTC"/>
    <property type="match status" value="1"/>
</dbReference>
<feature type="domain" description="VTC" evidence="2">
    <location>
        <begin position="58"/>
        <end position="238"/>
    </location>
</feature>
<reference evidence="3" key="1">
    <citation type="submission" date="2021-03" db="EMBL/GenBank/DDBJ databases">
        <authorList>
            <person name="Wang G."/>
        </authorList>
    </citation>
    <scope>NUCLEOTIDE SEQUENCE</scope>
    <source>
        <strain evidence="3">KCTC 12899</strain>
    </source>
</reference>
<dbReference type="InterPro" id="IPR042267">
    <property type="entry name" value="VTC_sf"/>
</dbReference>
<dbReference type="AlphaFoldDB" id="A0A8J7U1Q1"/>
<sequence>MLLWNTAGATADEKAPEEANRSDDGRFRHEFKLVSQEFAYAGVMGILRAEAALAELHPARRVQSVYLDTPNGRALEENLAGISHREKVRFRWYGSETTGVPGRLECKVRHNLYGWKHLVQVEQPLAVEGCNRFQFVRQLEALVEADWRDRLRGLQPAQWIRYEREYLGSIDERLRVTVDRKLVVSDQRLRARLCPRFATPTGRLLIVEIKCSAENYRAAQRLVNRLPMQVGKCSKFVLASSPAEGPMPALLWT</sequence>
<evidence type="ECO:0000256" key="1">
    <source>
        <dbReference type="SAM" id="MobiDB-lite"/>
    </source>
</evidence>
<name>A0A8J7U1Q1_9BACT</name>
<dbReference type="GO" id="GO:0006799">
    <property type="term" value="P:polyphosphate biosynthetic process"/>
    <property type="evidence" value="ECO:0007669"/>
    <property type="project" value="UniProtKB-ARBA"/>
</dbReference>
<keyword evidence="4" id="KW-1185">Reference proteome</keyword>
<dbReference type="Proteomes" id="UP000664417">
    <property type="component" value="Unassembled WGS sequence"/>
</dbReference>
<accession>A0A8J7U1Q1</accession>
<gene>
    <name evidence="3" type="ORF">J3U88_04760</name>
</gene>
<evidence type="ECO:0000259" key="2">
    <source>
        <dbReference type="Pfam" id="PF09359"/>
    </source>
</evidence>
<protein>
    <submittedName>
        <fullName evidence="3">VTC domain-containing protein</fullName>
    </submittedName>
</protein>
<dbReference type="Gene3D" id="3.20.100.30">
    <property type="entry name" value="VTC, catalytic tunnel domain"/>
    <property type="match status" value="1"/>
</dbReference>
<dbReference type="EMBL" id="JAFREP010000003">
    <property type="protein sequence ID" value="MBO1317762.1"/>
    <property type="molecule type" value="Genomic_DNA"/>
</dbReference>
<dbReference type="InterPro" id="IPR018966">
    <property type="entry name" value="VTC_domain"/>
</dbReference>
<organism evidence="3 4">
    <name type="scientific">Acanthopleuribacter pedis</name>
    <dbReference type="NCBI Taxonomy" id="442870"/>
    <lineage>
        <taxon>Bacteria</taxon>
        <taxon>Pseudomonadati</taxon>
        <taxon>Acidobacteriota</taxon>
        <taxon>Holophagae</taxon>
        <taxon>Acanthopleuribacterales</taxon>
        <taxon>Acanthopleuribacteraceae</taxon>
        <taxon>Acanthopleuribacter</taxon>
    </lineage>
</organism>
<feature type="compositionally biased region" description="Basic and acidic residues" evidence="1">
    <location>
        <begin position="11"/>
        <end position="22"/>
    </location>
</feature>
<evidence type="ECO:0000313" key="3">
    <source>
        <dbReference type="EMBL" id="MBO1317762.1"/>
    </source>
</evidence>
<feature type="region of interest" description="Disordered" evidence="1">
    <location>
        <begin position="1"/>
        <end position="22"/>
    </location>
</feature>
<evidence type="ECO:0000313" key="4">
    <source>
        <dbReference type="Proteomes" id="UP000664417"/>
    </source>
</evidence>
<proteinExistence type="predicted"/>
<comment type="caution">
    <text evidence="3">The sequence shown here is derived from an EMBL/GenBank/DDBJ whole genome shotgun (WGS) entry which is preliminary data.</text>
</comment>